<proteinExistence type="predicted"/>
<evidence type="ECO:0000313" key="2">
    <source>
        <dbReference type="WBParaSite" id="GPUH_0001150901-mRNA-1"/>
    </source>
</evidence>
<accession>A0A183DS04</accession>
<feature type="compositionally biased region" description="Low complexity" evidence="1">
    <location>
        <begin position="101"/>
        <end position="116"/>
    </location>
</feature>
<sequence>LPDPAPSRCVGFVPTWLKLCMTHEFCRSRRRKTELFGENNPSIPSSMSCRYNEAVNAPGFLPYFSDYVDPGDEGCRKRRRRRNVNKEARILAPIQRGSDSAFSLSPVVSSQSSNGSPDEPTLVPRNHTYMNVLDDESTRFEEITQVERLLPATLSITNV</sequence>
<protein>
    <submittedName>
        <fullName evidence="2">Potassium voltage-gated channel, Shal-related subfamily, member 2</fullName>
    </submittedName>
</protein>
<dbReference type="WBParaSite" id="GPUH_0001150901-mRNA-1">
    <property type="protein sequence ID" value="GPUH_0001150901-mRNA-1"/>
    <property type="gene ID" value="GPUH_0001150901"/>
</dbReference>
<reference evidence="2" key="1">
    <citation type="submission" date="2016-06" db="UniProtKB">
        <authorList>
            <consortium name="WormBaseParasite"/>
        </authorList>
    </citation>
    <scope>IDENTIFICATION</scope>
</reference>
<dbReference type="AlphaFoldDB" id="A0A183DS04"/>
<feature type="region of interest" description="Disordered" evidence="1">
    <location>
        <begin position="101"/>
        <end position="125"/>
    </location>
</feature>
<organism evidence="2">
    <name type="scientific">Gongylonema pulchrum</name>
    <dbReference type="NCBI Taxonomy" id="637853"/>
    <lineage>
        <taxon>Eukaryota</taxon>
        <taxon>Metazoa</taxon>
        <taxon>Ecdysozoa</taxon>
        <taxon>Nematoda</taxon>
        <taxon>Chromadorea</taxon>
        <taxon>Rhabditida</taxon>
        <taxon>Spirurina</taxon>
        <taxon>Spiruromorpha</taxon>
        <taxon>Spiruroidea</taxon>
        <taxon>Gongylonematidae</taxon>
        <taxon>Gongylonema</taxon>
    </lineage>
</organism>
<evidence type="ECO:0000256" key="1">
    <source>
        <dbReference type="SAM" id="MobiDB-lite"/>
    </source>
</evidence>
<name>A0A183DS04_9BILA</name>